<feature type="compositionally biased region" description="Polar residues" evidence="7">
    <location>
        <begin position="287"/>
        <end position="298"/>
    </location>
</feature>
<feature type="compositionally biased region" description="Polar residues" evidence="7">
    <location>
        <begin position="97"/>
        <end position="139"/>
    </location>
</feature>
<reference evidence="8 9" key="1">
    <citation type="journal article" date="2021" name="Nat. Plants">
        <title>The Taxus genome provides insights into paclitaxel biosynthesis.</title>
        <authorList>
            <person name="Xiong X."/>
            <person name="Gou J."/>
            <person name="Liao Q."/>
            <person name="Li Y."/>
            <person name="Zhou Q."/>
            <person name="Bi G."/>
            <person name="Li C."/>
            <person name="Du R."/>
            <person name="Wang X."/>
            <person name="Sun T."/>
            <person name="Guo L."/>
            <person name="Liang H."/>
            <person name="Lu P."/>
            <person name="Wu Y."/>
            <person name="Zhang Z."/>
            <person name="Ro D.K."/>
            <person name="Shang Y."/>
            <person name="Huang S."/>
            <person name="Yan J."/>
        </authorList>
    </citation>
    <scope>NUCLEOTIDE SEQUENCE [LARGE SCALE GENOMIC DNA]</scope>
    <source>
        <strain evidence="8">Ta-2019</strain>
    </source>
</reference>
<dbReference type="AlphaFoldDB" id="A0AA38KK20"/>
<feature type="compositionally biased region" description="Polar residues" evidence="7">
    <location>
        <begin position="541"/>
        <end position="566"/>
    </location>
</feature>
<evidence type="ECO:0000256" key="5">
    <source>
        <dbReference type="ARBA" id="ARBA00023163"/>
    </source>
</evidence>
<sequence>AGKAQVFCQRNQPYSKNTIRLLNILIASSALNPSFMNIAMDENGKQPSPPGVEFSPPPMLPHPQQFSQRASGQFSQNMPSCPTYSQEESRQSLPFPLQQTMHSQLMQSQLPHPSLQPNPGQILSAAQPSTESHISQPLDQSHPPFQPSVFPWPTASVGQPSNSTYVQAPPGPPPPWFTSQADAAQRGPLIHTTVWQIPNHSGPSNLTANQYAAHPSGQNHGQPPHFLQQQNFQGGMPPFPPHAPGGHSFAEPQAVHVGQIQNQSLQRAVSNQLSSGLMSNQTMQYESNPLQKSISSQSQDKHEDGNLRHLQKPSQEKPLGPQEDSLEQSVENISEEIDKSDQPKPQRENKRKSRWDPVLEQNQAEEHGANESVKSSCSLASQSNSRQPQDAFYISQGLSMSVAEIGSAFPAVPKGFHSINEDNIENVVREAVLREQEVATQYVISHQRQERRGNEGMEKEEKDILSERHDSKALKEVLLKMTTDHRTEVASKRAKLTHHNQGNTEIGNGYGVPGGGAYYGAPRPPMFNIASESSHHRSQDHNTLTKGALDGQTSPAPALEVSNNGGSMVGPKNGSLAMEEHPSAESKLEMKELPELLKQRLKARGILKEAKATDVATHEETKDAILIGNEASSKLLPQGW</sequence>
<evidence type="ECO:0000256" key="3">
    <source>
        <dbReference type="ARBA" id="ARBA00022737"/>
    </source>
</evidence>
<feature type="compositionally biased region" description="Basic and acidic residues" evidence="7">
    <location>
        <begin position="336"/>
        <end position="348"/>
    </location>
</feature>
<dbReference type="EMBL" id="JAHRHJ020000008">
    <property type="protein sequence ID" value="KAH9306559.1"/>
    <property type="molecule type" value="Genomic_DNA"/>
</dbReference>
<dbReference type="PANTHER" id="PTHR21737">
    <property type="entry name" value="POLYGLUTAMINE BINDING PROTEIN 1/MARVEL MEMBRANE-ASSOCIATING DOMAIN CONTAINING 3"/>
    <property type="match status" value="1"/>
</dbReference>
<gene>
    <name evidence="8" type="ORF">KI387_010963</name>
</gene>
<proteinExistence type="predicted"/>
<feature type="compositionally biased region" description="Polar residues" evidence="7">
    <location>
        <begin position="64"/>
        <end position="86"/>
    </location>
</feature>
<feature type="non-terminal residue" evidence="8">
    <location>
        <position position="640"/>
    </location>
</feature>
<feature type="compositionally biased region" description="Polar residues" evidence="7">
    <location>
        <begin position="372"/>
        <end position="383"/>
    </location>
</feature>
<feature type="region of interest" description="Disordered" evidence="7">
    <location>
        <begin position="287"/>
        <end position="383"/>
    </location>
</feature>
<evidence type="ECO:0000256" key="6">
    <source>
        <dbReference type="ARBA" id="ARBA00023242"/>
    </source>
</evidence>
<comment type="subcellular location">
    <subcellularLocation>
        <location evidence="1">Nucleus</location>
    </subcellularLocation>
</comment>
<dbReference type="Proteomes" id="UP000824469">
    <property type="component" value="Unassembled WGS sequence"/>
</dbReference>
<evidence type="ECO:0000256" key="7">
    <source>
        <dbReference type="SAM" id="MobiDB-lite"/>
    </source>
</evidence>
<dbReference type="GO" id="GO:0005737">
    <property type="term" value="C:cytoplasm"/>
    <property type="evidence" value="ECO:0007669"/>
    <property type="project" value="TreeGrafter"/>
</dbReference>
<feature type="compositionally biased region" description="Pro residues" evidence="7">
    <location>
        <begin position="47"/>
        <end position="61"/>
    </location>
</feature>
<feature type="non-terminal residue" evidence="8">
    <location>
        <position position="1"/>
    </location>
</feature>
<organism evidence="8 9">
    <name type="scientific">Taxus chinensis</name>
    <name type="common">Chinese yew</name>
    <name type="synonym">Taxus wallichiana var. chinensis</name>
    <dbReference type="NCBI Taxonomy" id="29808"/>
    <lineage>
        <taxon>Eukaryota</taxon>
        <taxon>Viridiplantae</taxon>
        <taxon>Streptophyta</taxon>
        <taxon>Embryophyta</taxon>
        <taxon>Tracheophyta</taxon>
        <taxon>Spermatophyta</taxon>
        <taxon>Pinopsida</taxon>
        <taxon>Pinidae</taxon>
        <taxon>Conifers II</taxon>
        <taxon>Cupressales</taxon>
        <taxon>Taxaceae</taxon>
        <taxon>Taxus</taxon>
    </lineage>
</organism>
<keyword evidence="4" id="KW-0805">Transcription regulation</keyword>
<dbReference type="OMA" id="PPMFNIA"/>
<dbReference type="GO" id="GO:0043021">
    <property type="term" value="F:ribonucleoprotein complex binding"/>
    <property type="evidence" value="ECO:0007669"/>
    <property type="project" value="TreeGrafter"/>
</dbReference>
<feature type="region of interest" description="Disordered" evidence="7">
    <location>
        <begin position="39"/>
        <end position="139"/>
    </location>
</feature>
<keyword evidence="5" id="KW-0804">Transcription</keyword>
<evidence type="ECO:0000256" key="1">
    <source>
        <dbReference type="ARBA" id="ARBA00004123"/>
    </source>
</evidence>
<keyword evidence="6" id="KW-0539">Nucleus</keyword>
<evidence type="ECO:0000313" key="8">
    <source>
        <dbReference type="EMBL" id="KAH9306559.1"/>
    </source>
</evidence>
<keyword evidence="3" id="KW-0677">Repeat</keyword>
<feature type="compositionally biased region" description="Polar residues" evidence="7">
    <location>
        <begin position="200"/>
        <end position="233"/>
    </location>
</feature>
<keyword evidence="2" id="KW-0597">Phosphoprotein</keyword>
<name>A0AA38KK20_TAXCH</name>
<feature type="region of interest" description="Disordered" evidence="7">
    <location>
        <begin position="488"/>
        <end position="509"/>
    </location>
</feature>
<evidence type="ECO:0000313" key="9">
    <source>
        <dbReference type="Proteomes" id="UP000824469"/>
    </source>
</evidence>
<dbReference type="GO" id="GO:0016604">
    <property type="term" value="C:nuclear body"/>
    <property type="evidence" value="ECO:0007669"/>
    <property type="project" value="TreeGrafter"/>
</dbReference>
<comment type="caution">
    <text evidence="8">The sequence shown here is derived from an EMBL/GenBank/DDBJ whole genome shotgun (WGS) entry which is preliminary data.</text>
</comment>
<evidence type="ECO:0000256" key="4">
    <source>
        <dbReference type="ARBA" id="ARBA00023015"/>
    </source>
</evidence>
<accession>A0AA38KK20</accession>
<dbReference type="PANTHER" id="PTHR21737:SF3">
    <property type="entry name" value="POLYGLUTAMINE-BINDING PROTEIN 1"/>
    <property type="match status" value="1"/>
</dbReference>
<feature type="region of interest" description="Disordered" evidence="7">
    <location>
        <begin position="531"/>
        <end position="586"/>
    </location>
</feature>
<keyword evidence="9" id="KW-1185">Reference proteome</keyword>
<dbReference type="GO" id="GO:0000380">
    <property type="term" value="P:alternative mRNA splicing, via spliceosome"/>
    <property type="evidence" value="ECO:0007669"/>
    <property type="project" value="TreeGrafter"/>
</dbReference>
<feature type="region of interest" description="Disordered" evidence="7">
    <location>
        <begin position="200"/>
        <end position="250"/>
    </location>
</feature>
<protein>
    <submittedName>
        <fullName evidence="8">Uncharacterized protein</fullName>
    </submittedName>
</protein>
<evidence type="ECO:0000256" key="2">
    <source>
        <dbReference type="ARBA" id="ARBA00022553"/>
    </source>
</evidence>